<comment type="caution">
    <text evidence="2">The sequence shown here is derived from an EMBL/GenBank/DDBJ whole genome shotgun (WGS) entry which is preliminary data.</text>
</comment>
<name>A0A4D9DP91_9SAUR</name>
<organism evidence="2 3">
    <name type="scientific">Platysternon megacephalum</name>
    <name type="common">big-headed turtle</name>
    <dbReference type="NCBI Taxonomy" id="55544"/>
    <lineage>
        <taxon>Eukaryota</taxon>
        <taxon>Metazoa</taxon>
        <taxon>Chordata</taxon>
        <taxon>Craniata</taxon>
        <taxon>Vertebrata</taxon>
        <taxon>Euteleostomi</taxon>
        <taxon>Archelosauria</taxon>
        <taxon>Testudinata</taxon>
        <taxon>Testudines</taxon>
        <taxon>Cryptodira</taxon>
        <taxon>Durocryptodira</taxon>
        <taxon>Testudinoidea</taxon>
        <taxon>Platysternidae</taxon>
        <taxon>Platysternon</taxon>
    </lineage>
</organism>
<feature type="compositionally biased region" description="Low complexity" evidence="1">
    <location>
        <begin position="148"/>
        <end position="166"/>
    </location>
</feature>
<reference evidence="2 3" key="2">
    <citation type="submission" date="2019-04" db="EMBL/GenBank/DDBJ databases">
        <title>The genome sequence of big-headed turtle.</title>
        <authorList>
            <person name="Gong S."/>
        </authorList>
    </citation>
    <scope>NUCLEOTIDE SEQUENCE [LARGE SCALE GENOMIC DNA]</scope>
    <source>
        <strain evidence="2">DO16091913</strain>
        <tissue evidence="2">Muscle</tissue>
    </source>
</reference>
<dbReference type="AlphaFoldDB" id="A0A4D9DP91"/>
<dbReference type="EMBL" id="QXTE01000418">
    <property type="protein sequence ID" value="TFJ98187.1"/>
    <property type="molecule type" value="Genomic_DNA"/>
</dbReference>
<evidence type="ECO:0000313" key="3">
    <source>
        <dbReference type="Proteomes" id="UP000297703"/>
    </source>
</evidence>
<accession>A0A4D9DP91</accession>
<gene>
    <name evidence="2" type="ORF">DR999_PMT19880</name>
</gene>
<evidence type="ECO:0000313" key="2">
    <source>
        <dbReference type="EMBL" id="TFJ98187.1"/>
    </source>
</evidence>
<sequence>MLRLHGEEMRLQLPPGTAAEEGQLLGADGHLPGAPGGQGAGAGCRGQEGCPGALQDGGQAPAVLQPLAADVPLQAVAGGGAQEGGALLGELQPWPPPSARGRQVGGAGDQPGRGLRVGHRAPPRGLQVLALHVLWAARRDLAQDGQSRAPRPMAPGPRGRALGEGLRAARRW</sequence>
<proteinExistence type="predicted"/>
<feature type="region of interest" description="Disordered" evidence="1">
    <location>
        <begin position="84"/>
        <end position="121"/>
    </location>
</feature>
<keyword evidence="3" id="KW-1185">Reference proteome</keyword>
<reference evidence="2 3" key="1">
    <citation type="submission" date="2019-04" db="EMBL/GenBank/DDBJ databases">
        <title>Draft genome of the big-headed turtle Platysternon megacephalum.</title>
        <authorList>
            <person name="Gong S."/>
        </authorList>
    </citation>
    <scope>NUCLEOTIDE SEQUENCE [LARGE SCALE GENOMIC DNA]</scope>
    <source>
        <strain evidence="2">DO16091913</strain>
        <tissue evidence="2">Muscle</tissue>
    </source>
</reference>
<evidence type="ECO:0000256" key="1">
    <source>
        <dbReference type="SAM" id="MobiDB-lite"/>
    </source>
</evidence>
<feature type="region of interest" description="Disordered" evidence="1">
    <location>
        <begin position="142"/>
        <end position="172"/>
    </location>
</feature>
<protein>
    <submittedName>
        <fullName evidence="2">Chemokine-like receptor 1</fullName>
    </submittedName>
</protein>
<feature type="compositionally biased region" description="Gly residues" evidence="1">
    <location>
        <begin position="34"/>
        <end position="45"/>
    </location>
</feature>
<dbReference type="Proteomes" id="UP000297703">
    <property type="component" value="Unassembled WGS sequence"/>
</dbReference>
<feature type="region of interest" description="Disordered" evidence="1">
    <location>
        <begin position="22"/>
        <end position="45"/>
    </location>
</feature>
<keyword evidence="2" id="KW-0675">Receptor</keyword>